<dbReference type="AlphaFoldDB" id="A0A067QTP5"/>
<organism evidence="10 11">
    <name type="scientific">Zootermopsis nevadensis</name>
    <name type="common">Dampwood termite</name>
    <dbReference type="NCBI Taxonomy" id="136037"/>
    <lineage>
        <taxon>Eukaryota</taxon>
        <taxon>Metazoa</taxon>
        <taxon>Ecdysozoa</taxon>
        <taxon>Arthropoda</taxon>
        <taxon>Hexapoda</taxon>
        <taxon>Insecta</taxon>
        <taxon>Pterygota</taxon>
        <taxon>Neoptera</taxon>
        <taxon>Polyneoptera</taxon>
        <taxon>Dictyoptera</taxon>
        <taxon>Blattodea</taxon>
        <taxon>Blattoidea</taxon>
        <taxon>Termitoidae</taxon>
        <taxon>Termopsidae</taxon>
        <taxon>Zootermopsis</taxon>
    </lineage>
</organism>
<sequence>MRNALKLLLSYWALLGTVTALEEFLTSESQQLLSCVETLLNRQLPPGHSLVVSLPTDERISNHRTLAPRDHHAIYFELIETMLKNVNTKTIWPVFISRPTTPVSENLIPHKHHMYIIFLCPNADENIGVTLESHVRNLTEFLESFNRRGKFVVVASGYEEFSPTYYAKEIIDIMWKGNKLTNVLVIIPNKHTSAPKSNLLSGNDTEQSPGFYVYTWSAYESGQCGEVEEVFLIDEWVVNETKGRFRKNMTHFPSKFPQNVHGCPITVSTVHFPPSVIMTENNTDVNNIKYRGIEIEYLHLLSKDMNMTLEFRTPPEGKLEDRFYKAFSEAVLEGVSDIAIGCLWIHPVMIYYGEPTIPYMFSRIKWFVPCPQPTPRVQKIKEMFAPSVFILMALVLILTSVLFWSTARVPNCVSWCDCLQSAWAIFLSMSVPKLPGSSLIRAVFLIYVWYSFLINSVFISFFISFLANPGHEAQIKTMKELAESRLTVYIPDLMNKIFVFTSYETYFKLKLPIKTAETFHESFRRLIDENDVATAGLQMLAEYFAASEGKFGKYGHLCSIDETISFARVTMYFAKGNPLLNRANVVLRRCFESGLVKKYSSELMLNTRLKSSAKLLECENMEICKGGHTYFVFTLDHMKYSFIILLVGYSLSFVVFFAELICKYYSKSVVNT</sequence>
<evidence type="ECO:0008006" key="12">
    <source>
        <dbReference type="Google" id="ProtNLM"/>
    </source>
</evidence>
<dbReference type="EMBL" id="KK852947">
    <property type="protein sequence ID" value="KDR13408.1"/>
    <property type="molecule type" value="Genomic_DNA"/>
</dbReference>
<feature type="transmembrane region" description="Helical" evidence="8">
    <location>
        <begin position="642"/>
        <end position="666"/>
    </location>
</feature>
<keyword evidence="3 8" id="KW-0812">Transmembrane</keyword>
<evidence type="ECO:0000256" key="8">
    <source>
        <dbReference type="SAM" id="Phobius"/>
    </source>
</evidence>
<keyword evidence="7" id="KW-0325">Glycoprotein</keyword>
<feature type="signal peptide" evidence="9">
    <location>
        <begin position="1"/>
        <end position="20"/>
    </location>
</feature>
<evidence type="ECO:0000313" key="10">
    <source>
        <dbReference type="EMBL" id="KDR13408.1"/>
    </source>
</evidence>
<evidence type="ECO:0000256" key="5">
    <source>
        <dbReference type="ARBA" id="ARBA00023136"/>
    </source>
</evidence>
<protein>
    <recommendedName>
        <fullName evidence="12">Ionotropic glutamate receptor C-terminal domain-containing protein</fullName>
    </recommendedName>
</protein>
<evidence type="ECO:0000256" key="9">
    <source>
        <dbReference type="SAM" id="SignalP"/>
    </source>
</evidence>
<reference evidence="10 11" key="1">
    <citation type="journal article" date="2014" name="Nat. Commun.">
        <title>Molecular traces of alternative social organization in a termite genome.</title>
        <authorList>
            <person name="Terrapon N."/>
            <person name="Li C."/>
            <person name="Robertson H.M."/>
            <person name="Ji L."/>
            <person name="Meng X."/>
            <person name="Booth W."/>
            <person name="Chen Z."/>
            <person name="Childers C.P."/>
            <person name="Glastad K.M."/>
            <person name="Gokhale K."/>
            <person name="Gowin J."/>
            <person name="Gronenberg W."/>
            <person name="Hermansen R.A."/>
            <person name="Hu H."/>
            <person name="Hunt B.G."/>
            <person name="Huylmans A.K."/>
            <person name="Khalil S.M."/>
            <person name="Mitchell R.D."/>
            <person name="Munoz-Torres M.C."/>
            <person name="Mustard J.A."/>
            <person name="Pan H."/>
            <person name="Reese J.T."/>
            <person name="Scharf M.E."/>
            <person name="Sun F."/>
            <person name="Vogel H."/>
            <person name="Xiao J."/>
            <person name="Yang W."/>
            <person name="Yang Z."/>
            <person name="Yang Z."/>
            <person name="Zhou J."/>
            <person name="Zhu J."/>
            <person name="Brent C.S."/>
            <person name="Elsik C.G."/>
            <person name="Goodisman M.A."/>
            <person name="Liberles D.A."/>
            <person name="Roe R.M."/>
            <person name="Vargo E.L."/>
            <person name="Vilcinskas A."/>
            <person name="Wang J."/>
            <person name="Bornberg-Bauer E."/>
            <person name="Korb J."/>
            <person name="Zhang G."/>
            <person name="Liebig J."/>
        </authorList>
    </citation>
    <scope>NUCLEOTIDE SEQUENCE [LARGE SCALE GENOMIC DNA]</scope>
    <source>
        <tissue evidence="10">Whole organism</tissue>
    </source>
</reference>
<dbReference type="GO" id="GO:0005886">
    <property type="term" value="C:plasma membrane"/>
    <property type="evidence" value="ECO:0007669"/>
    <property type="project" value="UniProtKB-SubCell"/>
</dbReference>
<keyword evidence="6" id="KW-0675">Receptor</keyword>
<feature type="chain" id="PRO_5001644323" description="Ionotropic glutamate receptor C-terminal domain-containing protein" evidence="9">
    <location>
        <begin position="21"/>
        <end position="672"/>
    </location>
</feature>
<feature type="transmembrane region" description="Helical" evidence="8">
    <location>
        <begin position="412"/>
        <end position="432"/>
    </location>
</feature>
<feature type="transmembrane region" description="Helical" evidence="8">
    <location>
        <begin position="444"/>
        <end position="467"/>
    </location>
</feature>
<evidence type="ECO:0000256" key="7">
    <source>
        <dbReference type="ARBA" id="ARBA00023180"/>
    </source>
</evidence>
<keyword evidence="4 8" id="KW-1133">Transmembrane helix</keyword>
<evidence type="ECO:0000256" key="4">
    <source>
        <dbReference type="ARBA" id="ARBA00022989"/>
    </source>
</evidence>
<dbReference type="Proteomes" id="UP000027135">
    <property type="component" value="Unassembled WGS sequence"/>
</dbReference>
<evidence type="ECO:0000256" key="2">
    <source>
        <dbReference type="ARBA" id="ARBA00022475"/>
    </source>
</evidence>
<dbReference type="FunCoup" id="A0A067QTP5">
    <property type="interactions" value="65"/>
</dbReference>
<dbReference type="Gene3D" id="3.40.190.10">
    <property type="entry name" value="Periplasmic binding protein-like II"/>
    <property type="match status" value="1"/>
</dbReference>
<keyword evidence="11" id="KW-1185">Reference proteome</keyword>
<dbReference type="OMA" id="CENMEIC"/>
<evidence type="ECO:0000256" key="3">
    <source>
        <dbReference type="ARBA" id="ARBA00022692"/>
    </source>
</evidence>
<evidence type="ECO:0000313" key="11">
    <source>
        <dbReference type="Proteomes" id="UP000027135"/>
    </source>
</evidence>
<dbReference type="PANTHER" id="PTHR42643">
    <property type="entry name" value="IONOTROPIC RECEPTOR 20A-RELATED"/>
    <property type="match status" value="1"/>
</dbReference>
<evidence type="ECO:0000256" key="1">
    <source>
        <dbReference type="ARBA" id="ARBA00004651"/>
    </source>
</evidence>
<gene>
    <name evidence="10" type="ORF">L798_12671</name>
</gene>
<dbReference type="SUPFAM" id="SSF53850">
    <property type="entry name" value="Periplasmic binding protein-like II"/>
    <property type="match status" value="1"/>
</dbReference>
<keyword evidence="9" id="KW-0732">Signal</keyword>
<dbReference type="PANTHER" id="PTHR42643:SF30">
    <property type="entry name" value="IONOTROPIC RECEPTOR 40A-RELATED"/>
    <property type="match status" value="1"/>
</dbReference>
<accession>A0A067QTP5</accession>
<dbReference type="Gene3D" id="1.10.287.70">
    <property type="match status" value="1"/>
</dbReference>
<comment type="subcellular location">
    <subcellularLocation>
        <location evidence="1">Cell membrane</location>
        <topology evidence="1">Multi-pass membrane protein</topology>
    </subcellularLocation>
</comment>
<feature type="transmembrane region" description="Helical" evidence="8">
    <location>
        <begin position="383"/>
        <end position="405"/>
    </location>
</feature>
<dbReference type="InParanoid" id="A0A067QTP5"/>
<evidence type="ECO:0000256" key="6">
    <source>
        <dbReference type="ARBA" id="ARBA00023170"/>
    </source>
</evidence>
<dbReference type="InterPro" id="IPR052192">
    <property type="entry name" value="Insect_Ionotropic_Sensory_Rcpt"/>
</dbReference>
<proteinExistence type="predicted"/>
<keyword evidence="2" id="KW-1003">Cell membrane</keyword>
<keyword evidence="5 8" id="KW-0472">Membrane</keyword>
<name>A0A067QTP5_ZOONE</name>